<organism evidence="4 5">
    <name type="scientific">Syncephalastrum racemosum</name>
    <name type="common">Filamentous fungus</name>
    <dbReference type="NCBI Taxonomy" id="13706"/>
    <lineage>
        <taxon>Eukaryota</taxon>
        <taxon>Fungi</taxon>
        <taxon>Fungi incertae sedis</taxon>
        <taxon>Mucoromycota</taxon>
        <taxon>Mucoromycotina</taxon>
        <taxon>Mucoromycetes</taxon>
        <taxon>Mucorales</taxon>
        <taxon>Syncephalastraceae</taxon>
        <taxon>Syncephalastrum</taxon>
    </lineage>
</organism>
<gene>
    <name evidence="4" type="ORF">BCR43DRAFT_486502</name>
</gene>
<dbReference type="OrthoDB" id="9999611at2759"/>
<dbReference type="SUPFAM" id="SSF69047">
    <property type="entry name" value="Hypothetical protein YjbJ"/>
    <property type="match status" value="1"/>
</dbReference>
<protein>
    <recommendedName>
        <fullName evidence="3">CsbD-like domain-containing protein</fullName>
    </recommendedName>
</protein>
<name>A0A1X2HP65_SYNRA</name>
<evidence type="ECO:0000313" key="4">
    <source>
        <dbReference type="EMBL" id="ORZ01185.1"/>
    </source>
</evidence>
<feature type="compositionally biased region" description="Polar residues" evidence="2">
    <location>
        <begin position="1"/>
        <end position="10"/>
    </location>
</feature>
<dbReference type="InParanoid" id="A0A1X2HP65"/>
<feature type="region of interest" description="Disordered" evidence="2">
    <location>
        <begin position="1"/>
        <end position="52"/>
    </location>
</feature>
<feature type="domain" description="CsbD-like" evidence="3">
    <location>
        <begin position="10"/>
        <end position="60"/>
    </location>
</feature>
<dbReference type="InterPro" id="IPR036629">
    <property type="entry name" value="YjbJ_sf"/>
</dbReference>
<comment type="caution">
    <text evidence="4">The sequence shown here is derived from an EMBL/GenBank/DDBJ whole genome shotgun (WGS) entry which is preliminary data.</text>
</comment>
<proteinExistence type="inferred from homology"/>
<sequence length="85" mass="8771">MNNNSNTPSKTEGKIDQNIGNVKEGLGNVTGQEKMQSEGTAQRGQGEANETAANVTDFVKNIPNKAEGAVKGVMNSFTGGSSGNN</sequence>
<reference evidence="4 5" key="1">
    <citation type="submission" date="2016-07" db="EMBL/GenBank/DDBJ databases">
        <title>Pervasive Adenine N6-methylation of Active Genes in Fungi.</title>
        <authorList>
            <consortium name="DOE Joint Genome Institute"/>
            <person name="Mondo S.J."/>
            <person name="Dannebaum R.O."/>
            <person name="Kuo R.C."/>
            <person name="Labutti K."/>
            <person name="Haridas S."/>
            <person name="Kuo A."/>
            <person name="Salamov A."/>
            <person name="Ahrendt S.R."/>
            <person name="Lipzen A."/>
            <person name="Sullivan W."/>
            <person name="Andreopoulos W.B."/>
            <person name="Clum A."/>
            <person name="Lindquist E."/>
            <person name="Daum C."/>
            <person name="Ramamoorthy G.K."/>
            <person name="Gryganskyi A."/>
            <person name="Culley D."/>
            <person name="Magnuson J.K."/>
            <person name="James T.Y."/>
            <person name="O'Malley M.A."/>
            <person name="Stajich J.E."/>
            <person name="Spatafora J.W."/>
            <person name="Visel A."/>
            <person name="Grigoriev I.V."/>
        </authorList>
    </citation>
    <scope>NUCLEOTIDE SEQUENCE [LARGE SCALE GENOMIC DNA]</scope>
    <source>
        <strain evidence="4 5">NRRL 2496</strain>
    </source>
</reference>
<evidence type="ECO:0000256" key="2">
    <source>
        <dbReference type="SAM" id="MobiDB-lite"/>
    </source>
</evidence>
<dbReference type="Pfam" id="PF05532">
    <property type="entry name" value="CsbD"/>
    <property type="match status" value="1"/>
</dbReference>
<dbReference type="STRING" id="13706.A0A1X2HP65"/>
<evidence type="ECO:0000313" key="5">
    <source>
        <dbReference type="Proteomes" id="UP000242180"/>
    </source>
</evidence>
<dbReference type="Proteomes" id="UP000242180">
    <property type="component" value="Unassembled WGS sequence"/>
</dbReference>
<keyword evidence="5" id="KW-1185">Reference proteome</keyword>
<dbReference type="PANTHER" id="PTHR40460">
    <property type="entry name" value="CHROMOSOME 1, WHOLE GENOME SHOTGUN SEQUENCE"/>
    <property type="match status" value="1"/>
</dbReference>
<feature type="compositionally biased region" description="Polar residues" evidence="2">
    <location>
        <begin position="29"/>
        <end position="43"/>
    </location>
</feature>
<dbReference type="PANTHER" id="PTHR40460:SF1">
    <property type="entry name" value="CSBD-LIKE DOMAIN-CONTAINING PROTEIN"/>
    <property type="match status" value="1"/>
</dbReference>
<evidence type="ECO:0000259" key="3">
    <source>
        <dbReference type="Pfam" id="PF05532"/>
    </source>
</evidence>
<comment type="similarity">
    <text evidence="1">Belongs to the UPF0337 (CsbD) family.</text>
</comment>
<dbReference type="EMBL" id="MCGN01000002">
    <property type="protein sequence ID" value="ORZ01185.1"/>
    <property type="molecule type" value="Genomic_DNA"/>
</dbReference>
<accession>A0A1X2HP65</accession>
<dbReference type="OMA" id="MSGYKAN"/>
<dbReference type="InterPro" id="IPR008462">
    <property type="entry name" value="CsbD"/>
</dbReference>
<evidence type="ECO:0000256" key="1">
    <source>
        <dbReference type="ARBA" id="ARBA00009129"/>
    </source>
</evidence>
<dbReference type="AlphaFoldDB" id="A0A1X2HP65"/>